<accession>A0A4S8KZR7</accession>
<gene>
    <name evidence="1" type="ORF">K435DRAFT_808974</name>
</gene>
<keyword evidence="2" id="KW-1185">Reference proteome</keyword>
<name>A0A4S8KZR7_DENBC</name>
<organism evidence="1 2">
    <name type="scientific">Dendrothele bispora (strain CBS 962.96)</name>
    <dbReference type="NCBI Taxonomy" id="1314807"/>
    <lineage>
        <taxon>Eukaryota</taxon>
        <taxon>Fungi</taxon>
        <taxon>Dikarya</taxon>
        <taxon>Basidiomycota</taxon>
        <taxon>Agaricomycotina</taxon>
        <taxon>Agaricomycetes</taxon>
        <taxon>Agaricomycetidae</taxon>
        <taxon>Agaricales</taxon>
        <taxon>Agaricales incertae sedis</taxon>
        <taxon>Dendrothele</taxon>
    </lineage>
</organism>
<proteinExistence type="predicted"/>
<sequence length="267" mass="29005">MSTLMNYDKHQLEAPVYVAWSLNGTEDVDVNQGPTPSIQTMPTSLLLNHSGQHDFTAEVDDNVHTSDHLNANLSIDSSFPELGPWGRTDAAPTTIRAWSHEQVSTGHLAGLHTSLDGIAMSAIDTLSGVSPTSGVSFATPLMTPDTSPTTPGLSPTIFGIPWALELLERELGGDINQIQDAIQDHSTNEDERTLTLNVLGRVDLQFISGDATLVSDHIIVKSVRTRPPHHGRSKDMYPQFTKRNWKNCPDLTSAAIQSGLLIADFPH</sequence>
<dbReference type="Proteomes" id="UP000297245">
    <property type="component" value="Unassembled WGS sequence"/>
</dbReference>
<evidence type="ECO:0000313" key="1">
    <source>
        <dbReference type="EMBL" id="THU81566.1"/>
    </source>
</evidence>
<dbReference type="AlphaFoldDB" id="A0A4S8KZR7"/>
<reference evidence="1 2" key="1">
    <citation type="journal article" date="2019" name="Nat. Ecol. Evol.">
        <title>Megaphylogeny resolves global patterns of mushroom evolution.</title>
        <authorList>
            <person name="Varga T."/>
            <person name="Krizsan K."/>
            <person name="Foldi C."/>
            <person name="Dima B."/>
            <person name="Sanchez-Garcia M."/>
            <person name="Sanchez-Ramirez S."/>
            <person name="Szollosi G.J."/>
            <person name="Szarkandi J.G."/>
            <person name="Papp V."/>
            <person name="Albert L."/>
            <person name="Andreopoulos W."/>
            <person name="Angelini C."/>
            <person name="Antonin V."/>
            <person name="Barry K.W."/>
            <person name="Bougher N.L."/>
            <person name="Buchanan P."/>
            <person name="Buyck B."/>
            <person name="Bense V."/>
            <person name="Catcheside P."/>
            <person name="Chovatia M."/>
            <person name="Cooper J."/>
            <person name="Damon W."/>
            <person name="Desjardin D."/>
            <person name="Finy P."/>
            <person name="Geml J."/>
            <person name="Haridas S."/>
            <person name="Hughes K."/>
            <person name="Justo A."/>
            <person name="Karasinski D."/>
            <person name="Kautmanova I."/>
            <person name="Kiss B."/>
            <person name="Kocsube S."/>
            <person name="Kotiranta H."/>
            <person name="LaButti K.M."/>
            <person name="Lechner B.E."/>
            <person name="Liimatainen K."/>
            <person name="Lipzen A."/>
            <person name="Lukacs Z."/>
            <person name="Mihaltcheva S."/>
            <person name="Morgado L.N."/>
            <person name="Niskanen T."/>
            <person name="Noordeloos M.E."/>
            <person name="Ohm R.A."/>
            <person name="Ortiz-Santana B."/>
            <person name="Ovrebo C."/>
            <person name="Racz N."/>
            <person name="Riley R."/>
            <person name="Savchenko A."/>
            <person name="Shiryaev A."/>
            <person name="Soop K."/>
            <person name="Spirin V."/>
            <person name="Szebenyi C."/>
            <person name="Tomsovsky M."/>
            <person name="Tulloss R.E."/>
            <person name="Uehling J."/>
            <person name="Grigoriev I.V."/>
            <person name="Vagvolgyi C."/>
            <person name="Papp T."/>
            <person name="Martin F.M."/>
            <person name="Miettinen O."/>
            <person name="Hibbett D.S."/>
            <person name="Nagy L.G."/>
        </authorList>
    </citation>
    <scope>NUCLEOTIDE SEQUENCE [LARGE SCALE GENOMIC DNA]</scope>
    <source>
        <strain evidence="1 2">CBS 962.96</strain>
    </source>
</reference>
<evidence type="ECO:0000313" key="2">
    <source>
        <dbReference type="Proteomes" id="UP000297245"/>
    </source>
</evidence>
<protein>
    <submittedName>
        <fullName evidence="1">Uncharacterized protein</fullName>
    </submittedName>
</protein>
<dbReference type="EMBL" id="ML179798">
    <property type="protein sequence ID" value="THU81566.1"/>
    <property type="molecule type" value="Genomic_DNA"/>
</dbReference>